<name>A0A1S3DU42_DIACI</name>
<accession>A0A1S3DU42</accession>
<reference evidence="3" key="1">
    <citation type="submission" date="2025-08" db="UniProtKB">
        <authorList>
            <consortium name="RefSeq"/>
        </authorList>
    </citation>
    <scope>IDENTIFICATION</scope>
</reference>
<evidence type="ECO:0000313" key="3">
    <source>
        <dbReference type="RefSeq" id="XP_008487946.1"/>
    </source>
</evidence>
<evidence type="ECO:0000313" key="2">
    <source>
        <dbReference type="Proteomes" id="UP000079169"/>
    </source>
</evidence>
<feature type="compositionally biased region" description="Acidic residues" evidence="1">
    <location>
        <begin position="180"/>
        <end position="195"/>
    </location>
</feature>
<feature type="compositionally biased region" description="Polar residues" evidence="1">
    <location>
        <begin position="23"/>
        <end position="40"/>
    </location>
</feature>
<proteinExistence type="predicted"/>
<feature type="region of interest" description="Disordered" evidence="1">
    <location>
        <begin position="168"/>
        <end position="195"/>
    </location>
</feature>
<keyword evidence="2" id="KW-1185">Reference proteome</keyword>
<gene>
    <name evidence="3" type="primary">LOC103524692</name>
</gene>
<evidence type="ECO:0000256" key="1">
    <source>
        <dbReference type="SAM" id="MobiDB-lite"/>
    </source>
</evidence>
<dbReference type="GeneID" id="103524692"/>
<dbReference type="Proteomes" id="UP000079169">
    <property type="component" value="Unplaced"/>
</dbReference>
<organism evidence="2 3">
    <name type="scientific">Diaphorina citri</name>
    <name type="common">Asian citrus psyllid</name>
    <dbReference type="NCBI Taxonomy" id="121845"/>
    <lineage>
        <taxon>Eukaryota</taxon>
        <taxon>Metazoa</taxon>
        <taxon>Ecdysozoa</taxon>
        <taxon>Arthropoda</taxon>
        <taxon>Hexapoda</taxon>
        <taxon>Insecta</taxon>
        <taxon>Pterygota</taxon>
        <taxon>Neoptera</taxon>
        <taxon>Paraneoptera</taxon>
        <taxon>Hemiptera</taxon>
        <taxon>Sternorrhyncha</taxon>
        <taxon>Psylloidea</taxon>
        <taxon>Psyllidae</taxon>
        <taxon>Diaphorininae</taxon>
        <taxon>Diaphorina</taxon>
    </lineage>
</organism>
<dbReference type="RefSeq" id="XP_008487946.1">
    <property type="nucleotide sequence ID" value="XM_008489724.3"/>
</dbReference>
<feature type="region of interest" description="Disordered" evidence="1">
    <location>
        <begin position="1"/>
        <end position="40"/>
    </location>
</feature>
<sequence length="195" mass="22552">MEGRTKRRSSFFRRDLEPEDESMSTTASETLGSEQTSNKPLNEEIIKKYIKDLKDEQKAWSAESNQVKQQYKTLRENKSNIVKSSKSQLYAMLTEEEKRQYSILFSKENYASLLESIETLKKKVAIVSVNYENNYHQVEQQLHNSCQAQFENLMNQIVQRHDTSEDLAYESGGDSISDFLDSESESDVSDGMDMD</sequence>
<feature type="compositionally biased region" description="Basic residues" evidence="1">
    <location>
        <begin position="1"/>
        <end position="11"/>
    </location>
</feature>
<dbReference type="AlphaFoldDB" id="A0A1S3DU42"/>
<dbReference type="KEGG" id="dci:103524692"/>
<dbReference type="PaxDb" id="121845-A0A1S3DU42"/>
<protein>
    <submittedName>
        <fullName evidence="3">Uncharacterized protein LOC103524692 isoform X1</fullName>
    </submittedName>
</protein>